<dbReference type="EMBL" id="CAJNOH010005672">
    <property type="protein sequence ID" value="CAF1405453.1"/>
    <property type="molecule type" value="Genomic_DNA"/>
</dbReference>
<keyword evidence="10" id="KW-1185">Reference proteome</keyword>
<dbReference type="GO" id="GO:0008395">
    <property type="term" value="F:steroid hydroxylase activity"/>
    <property type="evidence" value="ECO:0007669"/>
    <property type="project" value="TreeGrafter"/>
</dbReference>
<feature type="transmembrane region" description="Helical" evidence="6">
    <location>
        <begin position="6"/>
        <end position="27"/>
    </location>
</feature>
<dbReference type="Proteomes" id="UP000663854">
    <property type="component" value="Unassembled WGS sequence"/>
</dbReference>
<dbReference type="Pfam" id="PF00067">
    <property type="entry name" value="p450"/>
    <property type="match status" value="1"/>
</dbReference>
<dbReference type="AlphaFoldDB" id="A0A815L6Z5"/>
<sequence>MTYFLIGDSITLTLLIVLIFIFAYYVYNLRTNNIFRRLGIPGPAPIPILGEMFNVMRKGLYANDVDLVRKYGKIIGIFDGTTPLILLSDPDLLRNVLIKDCNVFINRRNMDGVTGIMEYGLTGLRDEQWKNARSIVSPVFSTTKLKAMYGLMNEISDTYNKRLLEYADKQDNARRYDSLDPRLNSFYSSWELLSNNSPMYAMLLMLQ</sequence>
<evidence type="ECO:0000313" key="10">
    <source>
        <dbReference type="Proteomes" id="UP000663870"/>
    </source>
</evidence>
<dbReference type="GO" id="GO:0005506">
    <property type="term" value="F:iron ion binding"/>
    <property type="evidence" value="ECO:0007669"/>
    <property type="project" value="InterPro"/>
</dbReference>
<reference evidence="7" key="1">
    <citation type="submission" date="2021-02" db="EMBL/GenBank/DDBJ databases">
        <authorList>
            <person name="Nowell W R."/>
        </authorList>
    </citation>
    <scope>NUCLEOTIDE SEQUENCE</scope>
</reference>
<dbReference type="EMBL" id="CAJNOL010007183">
    <property type="protein sequence ID" value="CAF1625901.1"/>
    <property type="molecule type" value="Genomic_DNA"/>
</dbReference>
<evidence type="ECO:0000256" key="6">
    <source>
        <dbReference type="SAM" id="Phobius"/>
    </source>
</evidence>
<evidence type="ECO:0000256" key="5">
    <source>
        <dbReference type="ARBA" id="ARBA00023004"/>
    </source>
</evidence>
<keyword evidence="2" id="KW-0349">Heme</keyword>
<comment type="caution">
    <text evidence="7">The sequence shown here is derived from an EMBL/GenBank/DDBJ whole genome shotgun (WGS) entry which is preliminary data.</text>
</comment>
<evidence type="ECO:0000313" key="7">
    <source>
        <dbReference type="EMBL" id="CAF1405453.1"/>
    </source>
</evidence>
<evidence type="ECO:0008006" key="11">
    <source>
        <dbReference type="Google" id="ProtNLM"/>
    </source>
</evidence>
<evidence type="ECO:0000313" key="9">
    <source>
        <dbReference type="Proteomes" id="UP000663854"/>
    </source>
</evidence>
<protein>
    <recommendedName>
        <fullName evidence="11">Cytochrome P450</fullName>
    </recommendedName>
</protein>
<dbReference type="Proteomes" id="UP000663870">
    <property type="component" value="Unassembled WGS sequence"/>
</dbReference>
<dbReference type="GO" id="GO:0016705">
    <property type="term" value="F:oxidoreductase activity, acting on paired donors, with incorporation or reduction of molecular oxygen"/>
    <property type="evidence" value="ECO:0007669"/>
    <property type="project" value="InterPro"/>
</dbReference>
<dbReference type="InterPro" id="IPR001128">
    <property type="entry name" value="Cyt_P450"/>
</dbReference>
<dbReference type="SUPFAM" id="SSF48264">
    <property type="entry name" value="Cytochrome P450"/>
    <property type="match status" value="1"/>
</dbReference>
<accession>A0A815L6Z5</accession>
<proteinExistence type="inferred from homology"/>
<keyword evidence="5" id="KW-0408">Iron</keyword>
<organism evidence="7 9">
    <name type="scientific">Rotaria sordida</name>
    <dbReference type="NCBI Taxonomy" id="392033"/>
    <lineage>
        <taxon>Eukaryota</taxon>
        <taxon>Metazoa</taxon>
        <taxon>Spiralia</taxon>
        <taxon>Gnathifera</taxon>
        <taxon>Rotifera</taxon>
        <taxon>Eurotatoria</taxon>
        <taxon>Bdelloidea</taxon>
        <taxon>Philodinida</taxon>
        <taxon>Philodinidae</taxon>
        <taxon>Rotaria</taxon>
    </lineage>
</organism>
<comment type="similarity">
    <text evidence="1">Belongs to the cytochrome P450 family.</text>
</comment>
<keyword evidence="6" id="KW-1133">Transmembrane helix</keyword>
<dbReference type="GO" id="GO:0020037">
    <property type="term" value="F:heme binding"/>
    <property type="evidence" value="ECO:0007669"/>
    <property type="project" value="InterPro"/>
</dbReference>
<dbReference type="PANTHER" id="PTHR24302:SF15">
    <property type="entry name" value="FATTY-ACID PEROXYGENASE"/>
    <property type="match status" value="1"/>
</dbReference>
<keyword evidence="4" id="KW-0560">Oxidoreductase</keyword>
<evidence type="ECO:0000256" key="2">
    <source>
        <dbReference type="ARBA" id="ARBA00022617"/>
    </source>
</evidence>
<gene>
    <name evidence="8" type="ORF">JXQ802_LOCUS51175</name>
    <name evidence="7" type="ORF">PYM288_LOCUS34962</name>
</gene>
<dbReference type="PANTHER" id="PTHR24302">
    <property type="entry name" value="CYTOCHROME P450 FAMILY 3"/>
    <property type="match status" value="1"/>
</dbReference>
<keyword evidence="3" id="KW-0479">Metal-binding</keyword>
<keyword evidence="6" id="KW-0472">Membrane</keyword>
<name>A0A815L6Z5_9BILA</name>
<evidence type="ECO:0000256" key="1">
    <source>
        <dbReference type="ARBA" id="ARBA00010617"/>
    </source>
</evidence>
<evidence type="ECO:0000313" key="8">
    <source>
        <dbReference type="EMBL" id="CAF1625901.1"/>
    </source>
</evidence>
<dbReference type="InterPro" id="IPR050705">
    <property type="entry name" value="Cytochrome_P450_3A"/>
</dbReference>
<keyword evidence="6" id="KW-0812">Transmembrane</keyword>
<evidence type="ECO:0000256" key="4">
    <source>
        <dbReference type="ARBA" id="ARBA00023002"/>
    </source>
</evidence>
<dbReference type="InterPro" id="IPR036396">
    <property type="entry name" value="Cyt_P450_sf"/>
</dbReference>
<evidence type="ECO:0000256" key="3">
    <source>
        <dbReference type="ARBA" id="ARBA00022723"/>
    </source>
</evidence>
<dbReference type="Gene3D" id="1.10.630.10">
    <property type="entry name" value="Cytochrome P450"/>
    <property type="match status" value="1"/>
</dbReference>